<organism evidence="3 4">
    <name type="scientific">Cupriavidus neocaledonicus</name>
    <dbReference type="NCBI Taxonomy" id="1040979"/>
    <lineage>
        <taxon>Bacteria</taxon>
        <taxon>Pseudomonadati</taxon>
        <taxon>Pseudomonadota</taxon>
        <taxon>Betaproteobacteria</taxon>
        <taxon>Burkholderiales</taxon>
        <taxon>Burkholderiaceae</taxon>
        <taxon>Cupriavidus</taxon>
    </lineage>
</organism>
<feature type="region of interest" description="Disordered" evidence="1">
    <location>
        <begin position="64"/>
        <end position="94"/>
    </location>
</feature>
<protein>
    <submittedName>
        <fullName evidence="3">Uncharacterized protein</fullName>
    </submittedName>
</protein>
<evidence type="ECO:0000256" key="1">
    <source>
        <dbReference type="SAM" id="MobiDB-lite"/>
    </source>
</evidence>
<accession>A0A375HPV8</accession>
<proteinExistence type="predicted"/>
<keyword evidence="3" id="KW-0614">Plasmid</keyword>
<evidence type="ECO:0000313" key="5">
    <source>
        <dbReference type="Proteomes" id="UP000256710"/>
    </source>
</evidence>
<geneLocation type="plasmid" evidence="3">
    <name>II</name>
</geneLocation>
<dbReference type="AlphaFoldDB" id="A0A375HPV8"/>
<name>A0A375HPV8_9BURK</name>
<evidence type="ECO:0000313" key="3">
    <source>
        <dbReference type="EMBL" id="SPD58884.1"/>
    </source>
</evidence>
<geneLocation type="plasmid" evidence="4">
    <name>ii</name>
</geneLocation>
<feature type="region of interest" description="Disordered" evidence="1">
    <location>
        <begin position="1"/>
        <end position="34"/>
    </location>
</feature>
<feature type="compositionally biased region" description="Basic residues" evidence="1">
    <location>
        <begin position="83"/>
        <end position="94"/>
    </location>
</feature>
<reference evidence="4 5" key="1">
    <citation type="submission" date="2018-01" db="EMBL/GenBank/DDBJ databases">
        <authorList>
            <person name="Clerissi C."/>
        </authorList>
    </citation>
    <scope>NUCLEOTIDE SEQUENCE [LARGE SCALE GENOMIC DNA]</scope>
    <source>
        <strain evidence="2">Cupriavidus taiwanensis STM 6082</strain>
        <strain evidence="3">Cupriavidus taiwanensis STM 6160</strain>
        <plasmid evidence="3">II</plasmid>
        <plasmid evidence="4">ii</plasmid>
    </source>
</reference>
<feature type="compositionally biased region" description="Basic residues" evidence="1">
    <location>
        <begin position="1"/>
        <end position="15"/>
    </location>
</feature>
<gene>
    <name evidence="2" type="ORF">CBM2605_B160092</name>
    <name evidence="3" type="ORF">CBM2607_MP10286</name>
</gene>
<dbReference type="Proteomes" id="UP000256710">
    <property type="component" value="Unassembled WGS sequence"/>
</dbReference>
<dbReference type="EMBL" id="LT984807">
    <property type="protein sequence ID" value="SPD58884.1"/>
    <property type="molecule type" value="Genomic_DNA"/>
</dbReference>
<keyword evidence="5" id="KW-1185">Reference proteome</keyword>
<evidence type="ECO:0000313" key="4">
    <source>
        <dbReference type="Proteomes" id="UP000255168"/>
    </source>
</evidence>
<dbReference type="EMBL" id="OFTC01000039">
    <property type="protein sequence ID" value="SOZ39400.1"/>
    <property type="molecule type" value="Genomic_DNA"/>
</dbReference>
<dbReference type="Proteomes" id="UP000255168">
    <property type="component" value="Plasmid II"/>
</dbReference>
<evidence type="ECO:0000313" key="2">
    <source>
        <dbReference type="EMBL" id="SOZ39400.1"/>
    </source>
</evidence>
<sequence length="167" mass="18630">MAAHWRSHAGRRRGYRLSDRCPPPRPAHGVGVPDGRQRCLAARQPGRPSGRLCHARCRRDVAAPGPRPAVRTGLVHGQAPGHGSRRPRTGGGVLRHHRRRTLGQRRRGRELALHRAQPAANLRGERGAPRLMVIGRSGDTHADPHRDAALLLHRTARICRSPWRQHR</sequence>